<dbReference type="EMBL" id="BFAD01000009">
    <property type="protein sequence ID" value="GBE86366.1"/>
    <property type="molecule type" value="Genomic_DNA"/>
</dbReference>
<dbReference type="GO" id="GO:0005737">
    <property type="term" value="C:cytoplasm"/>
    <property type="evidence" value="ECO:0007669"/>
    <property type="project" value="TreeGrafter"/>
</dbReference>
<name>A0A401GVX3_9APHY</name>
<dbReference type="PANTHER" id="PTHR43948">
    <property type="entry name" value="DNAJ HOMOLOG SUBFAMILY B"/>
    <property type="match status" value="1"/>
</dbReference>
<feature type="compositionally biased region" description="Basic and acidic residues" evidence="1">
    <location>
        <begin position="230"/>
        <end position="239"/>
    </location>
</feature>
<dbReference type="GeneID" id="38783283"/>
<feature type="compositionally biased region" description="Pro residues" evidence="1">
    <location>
        <begin position="299"/>
        <end position="318"/>
    </location>
</feature>
<dbReference type="SMART" id="SM00271">
    <property type="entry name" value="DnaJ"/>
    <property type="match status" value="1"/>
</dbReference>
<evidence type="ECO:0000256" key="1">
    <source>
        <dbReference type="SAM" id="MobiDB-lite"/>
    </source>
</evidence>
<dbReference type="PANTHER" id="PTHR43948:SF14">
    <property type="entry name" value="PROTEIN DNAJ, PUTATIVE-RELATED"/>
    <property type="match status" value="1"/>
</dbReference>
<dbReference type="GO" id="GO:0005634">
    <property type="term" value="C:nucleus"/>
    <property type="evidence" value="ECO:0007669"/>
    <property type="project" value="TreeGrafter"/>
</dbReference>
<dbReference type="PROSITE" id="PS00636">
    <property type="entry name" value="DNAJ_1"/>
    <property type="match status" value="1"/>
</dbReference>
<dbReference type="AlphaFoldDB" id="A0A401GVX3"/>
<feature type="region of interest" description="Disordered" evidence="1">
    <location>
        <begin position="27"/>
        <end position="46"/>
    </location>
</feature>
<feature type="domain" description="J" evidence="2">
    <location>
        <begin position="4"/>
        <end position="75"/>
    </location>
</feature>
<dbReference type="Gene3D" id="1.10.287.110">
    <property type="entry name" value="DnaJ domain"/>
    <property type="match status" value="1"/>
</dbReference>
<dbReference type="InterPro" id="IPR036869">
    <property type="entry name" value="J_dom_sf"/>
</dbReference>
<gene>
    <name evidence="3" type="ORF">SCP_0902450</name>
</gene>
<comment type="caution">
    <text evidence="3">The sequence shown here is derived from an EMBL/GenBank/DDBJ whole genome shotgun (WGS) entry which is preliminary data.</text>
</comment>
<dbReference type="InterPro" id="IPR001623">
    <property type="entry name" value="DnaJ_domain"/>
</dbReference>
<dbReference type="Pfam" id="PF00226">
    <property type="entry name" value="DnaJ"/>
    <property type="match status" value="1"/>
</dbReference>
<keyword evidence="4" id="KW-1185">Reference proteome</keyword>
<feature type="region of interest" description="Disordered" evidence="1">
    <location>
        <begin position="275"/>
        <end position="450"/>
    </location>
</feature>
<sequence length="450" mass="50614">MSMNLYEILGLDKNVSPEDIRKAYKRRALQTHPDRLPPNVTPADKSNAEEQFRLVNNAYEVLNDPQNRELYDKYGVWPPPSVTLDPPRHRSTTSEQWRPDPNASFSPFGFGSQRPAFGFTGSHPRFAFTDPFELFDSLLGDMRGHFDDSPFPNHFPMRSMFDAPFGRSASFGSPFESMFGGPLFSQPTDINMLPGVSSYNSVSQAMGGNGRWVSQSKMTRNINGRTETIHKRRDPEGNEHITYSSPEGERYTINGVEQPPRADHAIRSATAPATIQNGGAPQVISAGPQPQANYYAPQRPQPIPVYAPPPPQPVPAYSPPQANRGAYSYPADPRMSVGQSRAPPAPVIPAPAPRASYDDRPEKHHSYLHHDGSEHSHHSNEPYRDASRHTSREYRDEGRHSQRYHDDDRRSRAPGTSYGHEVPAPVYPGDREREREPRQEKDEKKSRGGW</sequence>
<feature type="region of interest" description="Disordered" evidence="1">
    <location>
        <begin position="82"/>
        <end position="101"/>
    </location>
</feature>
<evidence type="ECO:0000313" key="4">
    <source>
        <dbReference type="Proteomes" id="UP000287166"/>
    </source>
</evidence>
<organism evidence="3 4">
    <name type="scientific">Sparassis crispa</name>
    <dbReference type="NCBI Taxonomy" id="139825"/>
    <lineage>
        <taxon>Eukaryota</taxon>
        <taxon>Fungi</taxon>
        <taxon>Dikarya</taxon>
        <taxon>Basidiomycota</taxon>
        <taxon>Agaricomycotina</taxon>
        <taxon>Agaricomycetes</taxon>
        <taxon>Polyporales</taxon>
        <taxon>Sparassidaceae</taxon>
        <taxon>Sparassis</taxon>
    </lineage>
</organism>
<feature type="compositionally biased region" description="Basic and acidic residues" evidence="1">
    <location>
        <begin position="429"/>
        <end position="450"/>
    </location>
</feature>
<dbReference type="CDD" id="cd06257">
    <property type="entry name" value="DnaJ"/>
    <property type="match status" value="1"/>
</dbReference>
<dbReference type="PROSITE" id="PS50076">
    <property type="entry name" value="DNAJ_2"/>
    <property type="match status" value="1"/>
</dbReference>
<dbReference type="PRINTS" id="PR00625">
    <property type="entry name" value="JDOMAIN"/>
</dbReference>
<dbReference type="InterPro" id="IPR018253">
    <property type="entry name" value="DnaJ_domain_CS"/>
</dbReference>
<dbReference type="RefSeq" id="XP_027617279.1">
    <property type="nucleotide sequence ID" value="XM_027761478.1"/>
</dbReference>
<dbReference type="SUPFAM" id="SSF46565">
    <property type="entry name" value="Chaperone J-domain"/>
    <property type="match status" value="1"/>
</dbReference>
<dbReference type="GO" id="GO:0051082">
    <property type="term" value="F:unfolded protein binding"/>
    <property type="evidence" value="ECO:0007669"/>
    <property type="project" value="TreeGrafter"/>
</dbReference>
<accession>A0A401GVX3</accession>
<dbReference type="GO" id="GO:0044183">
    <property type="term" value="F:protein folding chaperone"/>
    <property type="evidence" value="ECO:0007669"/>
    <property type="project" value="TreeGrafter"/>
</dbReference>
<dbReference type="GO" id="GO:0051087">
    <property type="term" value="F:protein-folding chaperone binding"/>
    <property type="evidence" value="ECO:0007669"/>
    <property type="project" value="TreeGrafter"/>
</dbReference>
<reference evidence="3 4" key="1">
    <citation type="journal article" date="2018" name="Sci. Rep.">
        <title>Genome sequence of the cauliflower mushroom Sparassis crispa (Hanabiratake) and its association with beneficial usage.</title>
        <authorList>
            <person name="Kiyama R."/>
            <person name="Furutani Y."/>
            <person name="Kawaguchi K."/>
            <person name="Nakanishi T."/>
        </authorList>
    </citation>
    <scope>NUCLEOTIDE SEQUENCE [LARGE SCALE GENOMIC DNA]</scope>
</reference>
<dbReference type="Proteomes" id="UP000287166">
    <property type="component" value="Unassembled WGS sequence"/>
</dbReference>
<feature type="compositionally biased region" description="Pro residues" evidence="1">
    <location>
        <begin position="343"/>
        <end position="352"/>
    </location>
</feature>
<evidence type="ECO:0000259" key="2">
    <source>
        <dbReference type="PROSITE" id="PS50076"/>
    </source>
</evidence>
<feature type="compositionally biased region" description="Basic and acidic residues" evidence="1">
    <location>
        <begin position="356"/>
        <end position="411"/>
    </location>
</feature>
<proteinExistence type="predicted"/>
<dbReference type="OrthoDB" id="442087at2759"/>
<dbReference type="InParanoid" id="A0A401GVX3"/>
<dbReference type="STRING" id="139825.A0A401GVX3"/>
<evidence type="ECO:0000313" key="3">
    <source>
        <dbReference type="EMBL" id="GBE86366.1"/>
    </source>
</evidence>
<protein>
    <recommendedName>
        <fullName evidence="2">J domain-containing protein</fullName>
    </recommendedName>
</protein>
<feature type="region of interest" description="Disordered" evidence="1">
    <location>
        <begin position="230"/>
        <end position="250"/>
    </location>
</feature>